<dbReference type="RefSeq" id="WP_094396955.1">
    <property type="nucleotide sequence ID" value="NZ_CP016893.1"/>
</dbReference>
<dbReference type="Proteomes" id="UP000214975">
    <property type="component" value="Chromosome"/>
</dbReference>
<feature type="transmembrane region" description="Helical" evidence="1">
    <location>
        <begin position="22"/>
        <end position="45"/>
    </location>
</feature>
<dbReference type="CDD" id="cd03385">
    <property type="entry name" value="PAP2_BcrC_like"/>
    <property type="match status" value="1"/>
</dbReference>
<keyword evidence="1" id="KW-0812">Transmembrane</keyword>
<dbReference type="EMBL" id="CP016893">
    <property type="protein sequence ID" value="AST56969.1"/>
    <property type="molecule type" value="Genomic_DNA"/>
</dbReference>
<dbReference type="SUPFAM" id="SSF48317">
    <property type="entry name" value="Acid phosphatase/Vanadium-dependent haloperoxidase"/>
    <property type="match status" value="1"/>
</dbReference>
<sequence length="183" mass="20667">MNYAVFQIINGFAGHYSILDKIMIFTALYSPIIYGALVIVQWFIGGDRGKKASMHDFFAAVIALSTNFIISKFYFEPRPFVTHKVNLLVKHPSDASFPSDHLSGGSAITFTELKYNKIIGSIMMLLTILLIIARVYVGVHYPIDVIGGFVIGYISSKLIKYLNIVLNPIETFILKTWHRFIKI</sequence>
<name>A0A223HWW9_THETR</name>
<gene>
    <name evidence="3" type="ORF">Thert_00825</name>
</gene>
<keyword evidence="1" id="KW-0472">Membrane</keyword>
<dbReference type="PANTHER" id="PTHR14969">
    <property type="entry name" value="SPHINGOSINE-1-PHOSPHATE PHOSPHOHYDROLASE"/>
    <property type="match status" value="1"/>
</dbReference>
<proteinExistence type="predicted"/>
<feature type="transmembrane region" description="Helical" evidence="1">
    <location>
        <begin position="57"/>
        <end position="75"/>
    </location>
</feature>
<dbReference type="InterPro" id="IPR033879">
    <property type="entry name" value="UPP_Pase"/>
</dbReference>
<evidence type="ECO:0000259" key="2">
    <source>
        <dbReference type="SMART" id="SM00014"/>
    </source>
</evidence>
<protein>
    <submittedName>
        <fullName evidence="3">Membrane-associated phospholipid phosphatase</fullName>
    </submittedName>
</protein>
<accession>A0A223HWW9</accession>
<dbReference type="PANTHER" id="PTHR14969:SF58">
    <property type="entry name" value="UNDECAPRENYL-DIPHOSPHATASE BCRC"/>
    <property type="match status" value="1"/>
</dbReference>
<evidence type="ECO:0000256" key="1">
    <source>
        <dbReference type="SAM" id="Phobius"/>
    </source>
</evidence>
<dbReference type="AlphaFoldDB" id="A0A223HWW9"/>
<dbReference type="Gene3D" id="1.20.144.10">
    <property type="entry name" value="Phosphatidic acid phosphatase type 2/haloperoxidase"/>
    <property type="match status" value="1"/>
</dbReference>
<evidence type="ECO:0000313" key="3">
    <source>
        <dbReference type="EMBL" id="AST56969.1"/>
    </source>
</evidence>
<dbReference type="Pfam" id="PF01569">
    <property type="entry name" value="PAP2"/>
    <property type="match status" value="1"/>
</dbReference>
<reference evidence="3 4" key="1">
    <citation type="submission" date="2016-08" db="EMBL/GenBank/DDBJ databases">
        <title>A novel genetic cassette of butanologenic Thermoanaerobacterium thermosaccharolyticum that directly convert cellulose to butanol.</title>
        <authorList>
            <person name="Li T."/>
            <person name="He J."/>
        </authorList>
    </citation>
    <scope>NUCLEOTIDE SEQUENCE [LARGE SCALE GENOMIC DNA]</scope>
    <source>
        <strain evidence="3 4">TG57</strain>
    </source>
</reference>
<feature type="domain" description="Phosphatidic acid phosphatase type 2/haloperoxidase" evidence="2">
    <location>
        <begin position="52"/>
        <end position="160"/>
    </location>
</feature>
<feature type="transmembrane region" description="Helical" evidence="1">
    <location>
        <begin position="118"/>
        <end position="137"/>
    </location>
</feature>
<organism evidence="3 4">
    <name type="scientific">Thermoanaerobacterium thermosaccharolyticum</name>
    <name type="common">Clostridium thermosaccharolyticum</name>
    <dbReference type="NCBI Taxonomy" id="1517"/>
    <lineage>
        <taxon>Bacteria</taxon>
        <taxon>Bacillati</taxon>
        <taxon>Bacillota</taxon>
        <taxon>Clostridia</taxon>
        <taxon>Thermoanaerobacterales</taxon>
        <taxon>Thermoanaerobacteraceae</taxon>
        <taxon>Thermoanaerobacterium</taxon>
    </lineage>
</organism>
<dbReference type="InterPro" id="IPR036938">
    <property type="entry name" value="PAP2/HPO_sf"/>
</dbReference>
<dbReference type="GO" id="GO:0050380">
    <property type="term" value="F:undecaprenyl-diphosphatase activity"/>
    <property type="evidence" value="ECO:0007669"/>
    <property type="project" value="InterPro"/>
</dbReference>
<dbReference type="SMART" id="SM00014">
    <property type="entry name" value="acidPPc"/>
    <property type="match status" value="1"/>
</dbReference>
<dbReference type="InterPro" id="IPR000326">
    <property type="entry name" value="PAP2/HPO"/>
</dbReference>
<keyword evidence="1" id="KW-1133">Transmembrane helix</keyword>
<dbReference type="GO" id="GO:0005886">
    <property type="term" value="C:plasma membrane"/>
    <property type="evidence" value="ECO:0007669"/>
    <property type="project" value="InterPro"/>
</dbReference>
<evidence type="ECO:0000313" key="4">
    <source>
        <dbReference type="Proteomes" id="UP000214975"/>
    </source>
</evidence>